<keyword evidence="12" id="KW-0969">Cilium</keyword>
<comment type="similarity">
    <text evidence="3 7">Belongs to the flagella basal body rod proteins family.</text>
</comment>
<evidence type="ECO:0000256" key="2">
    <source>
        <dbReference type="ARBA" id="ARBA00004613"/>
    </source>
</evidence>
<dbReference type="Pfam" id="PF22638">
    <property type="entry name" value="FlgK_D1"/>
    <property type="match status" value="1"/>
</dbReference>
<dbReference type="SUPFAM" id="SSF64518">
    <property type="entry name" value="Phase 1 flagellin"/>
    <property type="match status" value="1"/>
</dbReference>
<dbReference type="Pfam" id="PF06429">
    <property type="entry name" value="Flg_bbr_C"/>
    <property type="match status" value="1"/>
</dbReference>
<evidence type="ECO:0000256" key="3">
    <source>
        <dbReference type="ARBA" id="ARBA00009677"/>
    </source>
</evidence>
<sequence length="550" mass="58471">MSIFSIGLSGLSAAQTALSTTSNNLSNVYTEGYNRQVTILGESYSNGSTGTGVSVDEVQRQFNSYVTEQYNDANSQKSALESYQSQVSQIDNLLADSDAGLAPLVQDFFSSLDDLSGAASDPAAREGVLGSASSMAAQFRSFDSYLSDMRDSLNGQLEGTVTDINNTATQIASLNDQITQARAKSGGEEPNTLLDKRDKLVSDLNELVGAELNVQDGKTYNINLENGQPLVSGTRSYDLEAVSSNEDPSRTVIGYRDAAGNINQIDDGAFENGELGGLLSFRNETLDSVQNQLGRMTVVLGSEFNAVHESGKDLNGDDGEAFFNIGSPRVMSNSQNDGNAAITADYSDVNQLTSSDYRITATGDDDVYQAERLSDGKTTTLTLDGDDKASLDGVSLTFSGTAQEGDTFMLQPTRTASQDFEVAISDGAEIAASSSADGDDSNGEVGSGNNENALALLDLQSEKIVGGTSSISDAYASLVNDVGNTTNITQVNLDAQSALTEQLREYQQSESGVNLDEEYANLMRYQQYYQANARVIDVGSTVLDSVLQLR</sequence>
<evidence type="ECO:0000256" key="6">
    <source>
        <dbReference type="ARBA" id="ARBA00023143"/>
    </source>
</evidence>
<evidence type="ECO:0000259" key="11">
    <source>
        <dbReference type="Pfam" id="PF22638"/>
    </source>
</evidence>
<dbReference type="GO" id="GO:0044780">
    <property type="term" value="P:bacterial-type flagellum assembly"/>
    <property type="evidence" value="ECO:0007669"/>
    <property type="project" value="InterPro"/>
</dbReference>
<evidence type="ECO:0000256" key="5">
    <source>
        <dbReference type="ARBA" id="ARBA00022525"/>
    </source>
</evidence>
<gene>
    <name evidence="7" type="primary">flgK</name>
    <name evidence="12" type="ORF">C8E00_103140</name>
</gene>
<evidence type="ECO:0000259" key="8">
    <source>
        <dbReference type="Pfam" id="PF00460"/>
    </source>
</evidence>
<dbReference type="Proteomes" id="UP000295380">
    <property type="component" value="Unassembled WGS sequence"/>
</dbReference>
<keyword evidence="6 7" id="KW-0975">Bacterial flagellum</keyword>
<protein>
    <recommendedName>
        <fullName evidence="4 7">Flagellar hook-associated protein 1</fullName>
        <shortName evidence="7">HAP1</shortName>
    </recommendedName>
</protein>
<comment type="caution">
    <text evidence="12">The sequence shown here is derived from an EMBL/GenBank/DDBJ whole genome shotgun (WGS) entry which is preliminary data.</text>
</comment>
<dbReference type="GO" id="GO:0005576">
    <property type="term" value="C:extracellular region"/>
    <property type="evidence" value="ECO:0007669"/>
    <property type="project" value="UniProtKB-SubCell"/>
</dbReference>
<dbReference type="PRINTS" id="PR01005">
    <property type="entry name" value="FLGHOOKAP1"/>
</dbReference>
<dbReference type="OrthoDB" id="9802553at2"/>
<organism evidence="12 13">
    <name type="scientific">Chromohalobacter marismortui</name>
    <dbReference type="NCBI Taxonomy" id="42055"/>
    <lineage>
        <taxon>Bacteria</taxon>
        <taxon>Pseudomonadati</taxon>
        <taxon>Pseudomonadota</taxon>
        <taxon>Gammaproteobacteria</taxon>
        <taxon>Oceanospirillales</taxon>
        <taxon>Halomonadaceae</taxon>
        <taxon>Chromohalobacter</taxon>
    </lineage>
</organism>
<evidence type="ECO:0000313" key="13">
    <source>
        <dbReference type="Proteomes" id="UP000295380"/>
    </source>
</evidence>
<dbReference type="EMBL" id="SOBR01000003">
    <property type="protein sequence ID" value="TDU22778.1"/>
    <property type="molecule type" value="Genomic_DNA"/>
</dbReference>
<keyword evidence="12" id="KW-0282">Flagellum</keyword>
<keyword evidence="12" id="KW-0966">Cell projection</keyword>
<name>A0A4R7NPW7_9GAMM</name>
<evidence type="ECO:0000256" key="7">
    <source>
        <dbReference type="RuleBase" id="RU362065"/>
    </source>
</evidence>
<reference evidence="12 13" key="1">
    <citation type="submission" date="2019-03" db="EMBL/GenBank/DDBJ databases">
        <title>Genomic Encyclopedia of Type Strains, Phase IV (KMG-IV): sequencing the most valuable type-strain genomes for metagenomic binning, comparative biology and taxonomic classification.</title>
        <authorList>
            <person name="Goeker M."/>
        </authorList>
    </citation>
    <scope>NUCLEOTIDE SEQUENCE [LARGE SCALE GENOMIC DNA]</scope>
    <source>
        <strain evidence="12 13">DSM 6770</strain>
    </source>
</reference>
<dbReference type="InterPro" id="IPR010930">
    <property type="entry name" value="Flg_bb/hook_C_dom"/>
</dbReference>
<keyword evidence="5 7" id="KW-0964">Secreted</keyword>
<feature type="domain" description="Flagellar hook-associated protein 1 D2-like" evidence="10">
    <location>
        <begin position="331"/>
        <end position="412"/>
    </location>
</feature>
<dbReference type="Pfam" id="PF00460">
    <property type="entry name" value="Flg_bb_rod"/>
    <property type="match status" value="1"/>
</dbReference>
<evidence type="ECO:0000313" key="12">
    <source>
        <dbReference type="EMBL" id="TDU22778.1"/>
    </source>
</evidence>
<evidence type="ECO:0000259" key="10">
    <source>
        <dbReference type="Pfam" id="PF21158"/>
    </source>
</evidence>
<evidence type="ECO:0000256" key="1">
    <source>
        <dbReference type="ARBA" id="ARBA00004365"/>
    </source>
</evidence>
<feature type="domain" description="Flagellar basal-body/hook protein C-terminal" evidence="9">
    <location>
        <begin position="510"/>
        <end position="549"/>
    </location>
</feature>
<dbReference type="GO" id="GO:0009424">
    <property type="term" value="C:bacterial-type flagellum hook"/>
    <property type="evidence" value="ECO:0007669"/>
    <property type="project" value="UniProtKB-UniRule"/>
</dbReference>
<dbReference type="InterPro" id="IPR002371">
    <property type="entry name" value="FlgK"/>
</dbReference>
<dbReference type="InterPro" id="IPR049119">
    <property type="entry name" value="FlgK_D2-like"/>
</dbReference>
<evidence type="ECO:0000256" key="4">
    <source>
        <dbReference type="ARBA" id="ARBA00016244"/>
    </source>
</evidence>
<accession>A0A4R7NPW7</accession>
<dbReference type="PANTHER" id="PTHR30033:SF1">
    <property type="entry name" value="FLAGELLAR HOOK-ASSOCIATED PROTEIN 1"/>
    <property type="match status" value="1"/>
</dbReference>
<dbReference type="Pfam" id="PF21158">
    <property type="entry name" value="flgK_1st_1"/>
    <property type="match status" value="1"/>
</dbReference>
<comment type="subcellular location">
    <subcellularLocation>
        <location evidence="1 7">Bacterial flagellum</location>
    </subcellularLocation>
    <subcellularLocation>
        <location evidence="2 7">Secreted</location>
    </subcellularLocation>
</comment>
<dbReference type="InterPro" id="IPR053927">
    <property type="entry name" value="FlgK_helical"/>
</dbReference>
<feature type="domain" description="Flagellar hook-associated protein FlgK helical" evidence="11">
    <location>
        <begin position="88"/>
        <end position="323"/>
    </location>
</feature>
<proteinExistence type="inferred from homology"/>
<dbReference type="GO" id="GO:0005198">
    <property type="term" value="F:structural molecule activity"/>
    <property type="evidence" value="ECO:0007669"/>
    <property type="project" value="UniProtKB-UniRule"/>
</dbReference>
<keyword evidence="13" id="KW-1185">Reference proteome</keyword>
<evidence type="ECO:0000259" key="9">
    <source>
        <dbReference type="Pfam" id="PF06429"/>
    </source>
</evidence>
<dbReference type="NCBIfam" id="TIGR02492">
    <property type="entry name" value="flgK_ends"/>
    <property type="match status" value="1"/>
</dbReference>
<dbReference type="PANTHER" id="PTHR30033">
    <property type="entry name" value="FLAGELLAR HOOK-ASSOCIATED PROTEIN 1"/>
    <property type="match status" value="1"/>
</dbReference>
<feature type="domain" description="Flagellar basal body rod protein N-terminal" evidence="8">
    <location>
        <begin position="6"/>
        <end position="33"/>
    </location>
</feature>
<dbReference type="InterPro" id="IPR001444">
    <property type="entry name" value="Flag_bb_rod_N"/>
</dbReference>
<dbReference type="AlphaFoldDB" id="A0A4R7NPW7"/>
<dbReference type="RefSeq" id="WP_133696305.1">
    <property type="nucleotide sequence ID" value="NZ_SOBR01000003.1"/>
</dbReference>